<sequence>MSRRLATLRGDYTGMVEASRDTNADDEHDPEGATIAFERSQLDTLVQQATRRLAEIEAALARLGDGTYGLCEACGRAIPAERLEVRPDARRCVACG</sequence>
<dbReference type="SUPFAM" id="SSF57716">
    <property type="entry name" value="Glucocorticoid receptor-like (DNA-binding domain)"/>
    <property type="match status" value="1"/>
</dbReference>
<dbReference type="PROSITE" id="PS01102">
    <property type="entry name" value="ZF_DKSA_1"/>
    <property type="match status" value="1"/>
</dbReference>
<evidence type="ECO:0000256" key="2">
    <source>
        <dbReference type="ARBA" id="ARBA00022771"/>
    </source>
</evidence>
<evidence type="ECO:0000313" key="8">
    <source>
        <dbReference type="Proteomes" id="UP001168537"/>
    </source>
</evidence>
<keyword evidence="1" id="KW-0479">Metal-binding</keyword>
<keyword evidence="8" id="KW-1185">Reference proteome</keyword>
<evidence type="ECO:0000256" key="4">
    <source>
        <dbReference type="PROSITE-ProRule" id="PRU00510"/>
    </source>
</evidence>
<evidence type="ECO:0000259" key="6">
    <source>
        <dbReference type="Pfam" id="PF01258"/>
    </source>
</evidence>
<keyword evidence="2" id="KW-0863">Zinc-finger</keyword>
<feature type="zinc finger region" description="dksA C4-type" evidence="4">
    <location>
        <begin position="71"/>
        <end position="95"/>
    </location>
</feature>
<gene>
    <name evidence="7" type="ORF">QWY29_01540</name>
</gene>
<dbReference type="Proteomes" id="UP001168537">
    <property type="component" value="Unassembled WGS sequence"/>
</dbReference>
<keyword evidence="3" id="KW-0862">Zinc</keyword>
<organism evidence="7 8">
    <name type="scientific">Nocardioides abyssi</name>
    <dbReference type="NCBI Taxonomy" id="3058370"/>
    <lineage>
        <taxon>Bacteria</taxon>
        <taxon>Bacillati</taxon>
        <taxon>Actinomycetota</taxon>
        <taxon>Actinomycetes</taxon>
        <taxon>Propionibacteriales</taxon>
        <taxon>Nocardioidaceae</taxon>
        <taxon>Nocardioides</taxon>
    </lineage>
</organism>
<accession>A0ABT8EPF4</accession>
<dbReference type="EMBL" id="JAUHJR010000001">
    <property type="protein sequence ID" value="MDN4160021.1"/>
    <property type="molecule type" value="Genomic_DNA"/>
</dbReference>
<dbReference type="PANTHER" id="PTHR33823">
    <property type="entry name" value="RNA POLYMERASE-BINDING TRANSCRIPTION FACTOR DKSA-RELATED"/>
    <property type="match status" value="1"/>
</dbReference>
<feature type="domain" description="Zinc finger DksA/TraR C4-type" evidence="6">
    <location>
        <begin position="66"/>
        <end position="95"/>
    </location>
</feature>
<dbReference type="InterPro" id="IPR000962">
    <property type="entry name" value="Znf_DskA_TraR"/>
</dbReference>
<name>A0ABT8EPF4_9ACTN</name>
<reference evidence="7" key="1">
    <citation type="submission" date="2023-06" db="EMBL/GenBank/DDBJ databases">
        <title>Draft genome sequence of Nocardioides sp. SOB72.</title>
        <authorList>
            <person name="Zhang G."/>
        </authorList>
    </citation>
    <scope>NUCLEOTIDE SEQUENCE</scope>
    <source>
        <strain evidence="7">SOB72</strain>
    </source>
</reference>
<proteinExistence type="predicted"/>
<comment type="caution">
    <text evidence="7">The sequence shown here is derived from an EMBL/GenBank/DDBJ whole genome shotgun (WGS) entry which is preliminary data.</text>
</comment>
<dbReference type="Pfam" id="PF01258">
    <property type="entry name" value="zf-dskA_traR"/>
    <property type="match status" value="1"/>
</dbReference>
<dbReference type="PANTHER" id="PTHR33823:SF4">
    <property type="entry name" value="GENERAL STRESS PROTEIN 16O"/>
    <property type="match status" value="1"/>
</dbReference>
<dbReference type="SUPFAM" id="SSF109635">
    <property type="entry name" value="DnaK suppressor protein DksA, alpha-hairpin domain"/>
    <property type="match status" value="1"/>
</dbReference>
<evidence type="ECO:0000256" key="3">
    <source>
        <dbReference type="ARBA" id="ARBA00022833"/>
    </source>
</evidence>
<evidence type="ECO:0000313" key="7">
    <source>
        <dbReference type="EMBL" id="MDN4160021.1"/>
    </source>
</evidence>
<evidence type="ECO:0000256" key="5">
    <source>
        <dbReference type="SAM" id="Coils"/>
    </source>
</evidence>
<keyword evidence="5" id="KW-0175">Coiled coil</keyword>
<dbReference type="PROSITE" id="PS51128">
    <property type="entry name" value="ZF_DKSA_2"/>
    <property type="match status" value="1"/>
</dbReference>
<dbReference type="InterPro" id="IPR020458">
    <property type="entry name" value="Znf_DskA_TraR_CS"/>
</dbReference>
<protein>
    <submittedName>
        <fullName evidence="7">TraR/DksA C4-type zinc finger protein</fullName>
    </submittedName>
</protein>
<feature type="coiled-coil region" evidence="5">
    <location>
        <begin position="39"/>
        <end position="66"/>
    </location>
</feature>
<dbReference type="RefSeq" id="WP_300958892.1">
    <property type="nucleotide sequence ID" value="NZ_JAUHJR010000001.1"/>
</dbReference>
<evidence type="ECO:0000256" key="1">
    <source>
        <dbReference type="ARBA" id="ARBA00022723"/>
    </source>
</evidence>
<dbReference type="Gene3D" id="1.20.120.910">
    <property type="entry name" value="DksA, coiled-coil domain"/>
    <property type="match status" value="1"/>
</dbReference>
<dbReference type="InterPro" id="IPR037187">
    <property type="entry name" value="DnaK_N"/>
</dbReference>